<comment type="similarity">
    <text evidence="11">Belongs to the glycosyltransferase 51 family.</text>
</comment>
<evidence type="ECO:0000256" key="10">
    <source>
        <dbReference type="ARBA" id="ARBA00023316"/>
    </source>
</evidence>
<dbReference type="GO" id="GO:0009274">
    <property type="term" value="C:peptidoglycan-based cell wall"/>
    <property type="evidence" value="ECO:0007669"/>
    <property type="project" value="InterPro"/>
</dbReference>
<evidence type="ECO:0000256" key="5">
    <source>
        <dbReference type="ARBA" id="ARBA00022692"/>
    </source>
</evidence>
<dbReference type="GO" id="GO:0008360">
    <property type="term" value="P:regulation of cell shape"/>
    <property type="evidence" value="ECO:0007669"/>
    <property type="project" value="UniProtKB-KW"/>
</dbReference>
<proteinExistence type="inferred from homology"/>
<protein>
    <recommendedName>
        <fullName evidence="11">Biosynthetic peptidoglycan transglycosylase</fullName>
        <ecNumber evidence="11">2.4.99.28</ecNumber>
    </recommendedName>
    <alternativeName>
        <fullName evidence="11">Glycan polymerase</fullName>
    </alternativeName>
    <alternativeName>
        <fullName evidence="11">Peptidoglycan glycosyltransferase MtgA</fullName>
        <shortName evidence="11">PGT</shortName>
    </alternativeName>
</protein>
<dbReference type="InterPro" id="IPR036950">
    <property type="entry name" value="PBP_transglycosylase"/>
</dbReference>
<evidence type="ECO:0000256" key="6">
    <source>
        <dbReference type="ARBA" id="ARBA00022960"/>
    </source>
</evidence>
<gene>
    <name evidence="11" type="primary">mtgA</name>
    <name evidence="14" type="ORF">ST44_08250</name>
</gene>
<dbReference type="InterPro" id="IPR011812">
    <property type="entry name" value="Pep_trsgly"/>
</dbReference>
<name>A0A0D0I4U7_9BACT</name>
<dbReference type="UniPathway" id="UPA00219"/>
<evidence type="ECO:0000256" key="3">
    <source>
        <dbReference type="ARBA" id="ARBA00022676"/>
    </source>
</evidence>
<comment type="pathway">
    <text evidence="11">Cell wall biogenesis; peptidoglycan biosynthesis.</text>
</comment>
<evidence type="ECO:0000259" key="13">
    <source>
        <dbReference type="Pfam" id="PF00912"/>
    </source>
</evidence>
<keyword evidence="7 11" id="KW-0573">Peptidoglycan synthesis</keyword>
<comment type="catalytic activity">
    <reaction evidence="11">
        <text>[GlcNAc-(1-&gt;4)-Mur2Ac(oyl-L-Ala-gamma-D-Glu-L-Lys-D-Ala-D-Ala)](n)-di-trans,octa-cis-undecaprenyl diphosphate + beta-D-GlcNAc-(1-&gt;4)-Mur2Ac(oyl-L-Ala-gamma-D-Glu-L-Lys-D-Ala-D-Ala)-di-trans,octa-cis-undecaprenyl diphosphate = [GlcNAc-(1-&gt;4)-Mur2Ac(oyl-L-Ala-gamma-D-Glu-L-Lys-D-Ala-D-Ala)](n+1)-di-trans,octa-cis-undecaprenyl diphosphate + di-trans,octa-cis-undecaprenyl diphosphate + H(+)</text>
        <dbReference type="Rhea" id="RHEA:23708"/>
        <dbReference type="Rhea" id="RHEA-COMP:9602"/>
        <dbReference type="Rhea" id="RHEA-COMP:9603"/>
        <dbReference type="ChEBI" id="CHEBI:15378"/>
        <dbReference type="ChEBI" id="CHEBI:58405"/>
        <dbReference type="ChEBI" id="CHEBI:60033"/>
        <dbReference type="ChEBI" id="CHEBI:78435"/>
        <dbReference type="EC" id="2.4.99.28"/>
    </reaction>
</comment>
<dbReference type="InterPro" id="IPR023346">
    <property type="entry name" value="Lysozyme-like_dom_sf"/>
</dbReference>
<dbReference type="Gene3D" id="1.10.3810.10">
    <property type="entry name" value="Biosynthetic peptidoglycan transglycosylase-like"/>
    <property type="match status" value="1"/>
</dbReference>
<dbReference type="EMBL" id="JXQK01000061">
    <property type="protein sequence ID" value="KIP61904.1"/>
    <property type="molecule type" value="Genomic_DNA"/>
</dbReference>
<evidence type="ECO:0000256" key="12">
    <source>
        <dbReference type="SAM" id="MobiDB-lite"/>
    </source>
</evidence>
<evidence type="ECO:0000256" key="9">
    <source>
        <dbReference type="ARBA" id="ARBA00023136"/>
    </source>
</evidence>
<dbReference type="PANTHER" id="PTHR30400:SF0">
    <property type="entry name" value="BIOSYNTHETIC PEPTIDOGLYCAN TRANSGLYCOSYLASE"/>
    <property type="match status" value="1"/>
</dbReference>
<feature type="transmembrane region" description="Helical" evidence="11">
    <location>
        <begin position="12"/>
        <end position="32"/>
    </location>
</feature>
<dbReference type="GeneID" id="93483360"/>
<dbReference type="InterPro" id="IPR001264">
    <property type="entry name" value="Glyco_trans_51"/>
</dbReference>
<evidence type="ECO:0000256" key="1">
    <source>
        <dbReference type="ARBA" id="ARBA00022475"/>
    </source>
</evidence>
<dbReference type="GO" id="GO:0009252">
    <property type="term" value="P:peptidoglycan biosynthetic process"/>
    <property type="evidence" value="ECO:0007669"/>
    <property type="project" value="UniProtKB-UniRule"/>
</dbReference>
<dbReference type="Proteomes" id="UP000032046">
    <property type="component" value="Unassembled WGS sequence"/>
</dbReference>
<dbReference type="GO" id="GO:0071555">
    <property type="term" value="P:cell wall organization"/>
    <property type="evidence" value="ECO:0007669"/>
    <property type="project" value="UniProtKB-KW"/>
</dbReference>
<accession>A0A0D0I4U7</accession>
<keyword evidence="1 11" id="KW-1003">Cell membrane</keyword>
<dbReference type="RefSeq" id="WP_042519467.1">
    <property type="nucleotide sequence ID" value="NZ_DBEXRU010000331.1"/>
</dbReference>
<evidence type="ECO:0000256" key="11">
    <source>
        <dbReference type="HAMAP-Rule" id="MF_00766"/>
    </source>
</evidence>
<evidence type="ECO:0000256" key="8">
    <source>
        <dbReference type="ARBA" id="ARBA00022989"/>
    </source>
</evidence>
<dbReference type="EC" id="2.4.99.28" evidence="11"/>
<dbReference type="SUPFAM" id="SSF53955">
    <property type="entry name" value="Lysozyme-like"/>
    <property type="match status" value="1"/>
</dbReference>
<evidence type="ECO:0000313" key="15">
    <source>
        <dbReference type="Proteomes" id="UP000032046"/>
    </source>
</evidence>
<keyword evidence="4 11" id="KW-0808">Transferase</keyword>
<comment type="subcellular location">
    <subcellularLocation>
        <location evidence="11">Cell membrane</location>
        <topology evidence="11">Single-pass membrane protein</topology>
    </subcellularLocation>
</comment>
<dbReference type="AlphaFoldDB" id="A0A0D0I4U7"/>
<dbReference type="GO" id="GO:0005886">
    <property type="term" value="C:plasma membrane"/>
    <property type="evidence" value="ECO:0007669"/>
    <property type="project" value="UniProtKB-SubCell"/>
</dbReference>
<evidence type="ECO:0000256" key="4">
    <source>
        <dbReference type="ARBA" id="ARBA00022679"/>
    </source>
</evidence>
<evidence type="ECO:0000313" key="14">
    <source>
        <dbReference type="EMBL" id="KIP61904.1"/>
    </source>
</evidence>
<keyword evidence="3 11" id="KW-0328">Glycosyltransferase</keyword>
<dbReference type="HAMAP" id="MF_00766">
    <property type="entry name" value="PGT_MtgA"/>
    <property type="match status" value="1"/>
</dbReference>
<dbReference type="OrthoDB" id="9766909at2"/>
<dbReference type="Pfam" id="PF00912">
    <property type="entry name" value="Transgly"/>
    <property type="match status" value="1"/>
</dbReference>
<keyword evidence="8 11" id="KW-1133">Transmembrane helix</keyword>
<dbReference type="GO" id="GO:0008955">
    <property type="term" value="F:peptidoglycan glycosyltransferase activity"/>
    <property type="evidence" value="ECO:0007669"/>
    <property type="project" value="UniProtKB-UniRule"/>
</dbReference>
<dbReference type="STRING" id="1602171.ST44_08250"/>
<feature type="region of interest" description="Disordered" evidence="12">
    <location>
        <begin position="224"/>
        <end position="248"/>
    </location>
</feature>
<dbReference type="GO" id="GO:0016763">
    <property type="term" value="F:pentosyltransferase activity"/>
    <property type="evidence" value="ECO:0007669"/>
    <property type="project" value="InterPro"/>
</dbReference>
<comment type="caution">
    <text evidence="14">The sequence shown here is derived from an EMBL/GenBank/DDBJ whole genome shotgun (WGS) entry which is preliminary data.</text>
</comment>
<evidence type="ECO:0000256" key="7">
    <source>
        <dbReference type="ARBA" id="ARBA00022984"/>
    </source>
</evidence>
<keyword evidence="6 11" id="KW-0133">Cell shape</keyword>
<dbReference type="PANTHER" id="PTHR30400">
    <property type="entry name" value="MONOFUNCTIONAL BIOSYNTHETIC PEPTIDOGLYCAN TRANSGLYCOSYLASE"/>
    <property type="match status" value="1"/>
</dbReference>
<sequence length="248" mass="28486">MKKLGIITKIIRWVVVAFFGSTILVVVLYRFLPVYYTPLMFIRCFQQAAEGETMKMHHHWVSIDKISPHMPVAVMASEDQRFLLHHGFDYKAIEQAAIHNLSNKKKHGASTISQQTAKNVFLWPGRSWVRKGFEAYFTVLIEFMWSKQRIMEVYLNSIEMGDGIYGVDAVATDNFQTTAADLSRADCALIAATLPNPRKFSSKDPGPYMRKRRSQIEQQMKFIPSFPKEGEDINPETSSGGIYRNRKR</sequence>
<keyword evidence="5 11" id="KW-0812">Transmembrane</keyword>
<keyword evidence="15" id="KW-1185">Reference proteome</keyword>
<keyword evidence="10 11" id="KW-0961">Cell wall biogenesis/degradation</keyword>
<comment type="function">
    <text evidence="11">Peptidoglycan polymerase that catalyzes glycan chain elongation from lipid-linked precursors.</text>
</comment>
<keyword evidence="2" id="KW-0997">Cell inner membrane</keyword>
<keyword evidence="9 11" id="KW-0472">Membrane</keyword>
<feature type="domain" description="Glycosyl transferase family 51" evidence="13">
    <location>
        <begin position="55"/>
        <end position="220"/>
    </location>
</feature>
<evidence type="ECO:0000256" key="2">
    <source>
        <dbReference type="ARBA" id="ARBA00022519"/>
    </source>
</evidence>
<organism evidence="14 15">
    <name type="scientific">Prevotella pectinovora</name>
    <dbReference type="NCBI Taxonomy" id="1602169"/>
    <lineage>
        <taxon>Bacteria</taxon>
        <taxon>Pseudomonadati</taxon>
        <taxon>Bacteroidota</taxon>
        <taxon>Bacteroidia</taxon>
        <taxon>Bacteroidales</taxon>
        <taxon>Prevotellaceae</taxon>
        <taxon>Prevotella</taxon>
    </lineage>
</organism>
<dbReference type="NCBIfam" id="TIGR02070">
    <property type="entry name" value="mono_pep_trsgly"/>
    <property type="match status" value="1"/>
</dbReference>
<reference evidence="14 15" key="1">
    <citation type="submission" date="2015-01" db="EMBL/GenBank/DDBJ databases">
        <title>Comparative genomics of non-oral Prevotella species.</title>
        <authorList>
            <person name="Accetto T."/>
            <person name="Nograsek B."/>
            <person name="Avgustin G."/>
        </authorList>
    </citation>
    <scope>NUCLEOTIDE SEQUENCE [LARGE SCALE GENOMIC DNA]</scope>
    <source>
        <strain evidence="14 15">P5-119</strain>
    </source>
</reference>